<name>A0A9R1VWR9_LACSA</name>
<gene>
    <name evidence="2" type="ORF">LSAT_V11C400198530</name>
</gene>
<dbReference type="SUPFAM" id="SSF53474">
    <property type="entry name" value="alpha/beta-Hydrolases"/>
    <property type="match status" value="1"/>
</dbReference>
<dbReference type="GO" id="GO:0016787">
    <property type="term" value="F:hydrolase activity"/>
    <property type="evidence" value="ECO:0007669"/>
    <property type="project" value="UniProtKB-KW"/>
</dbReference>
<comment type="caution">
    <text evidence="2">The sequence shown here is derived from an EMBL/GenBank/DDBJ whole genome shotgun (WGS) entry which is preliminary data.</text>
</comment>
<dbReference type="InterPro" id="IPR029058">
    <property type="entry name" value="AB_hydrolase_fold"/>
</dbReference>
<accession>A0A9R1VWR9</accession>
<dbReference type="SUPFAM" id="SSF52047">
    <property type="entry name" value="RNI-like"/>
    <property type="match status" value="1"/>
</dbReference>
<sequence length="278" mass="30423">MSCNIARSGAYNRTLAPFGFQNEDGTLWEATDTYIKMSPFTSADKIKKPILLIHGESWLFITGEHNACPLGDNSWEQAAILMNLTSRLSIHSAKSPRVSKALFEITLPRFSGDILPETNAGTRLAAGEWFTAHVSACGLFHIAYPSAPEALKAELRSVYSLKKLEALNMNCCNCITDADMKPLSGLRNLKELQISSSKVTDNGVTFLKGLHKLALLNMERCPITATCLDSLSDLVALLFLNLSRSNITDDGCDKFSMLNLGFNDMSDAVLSHLKGEIS</sequence>
<dbReference type="PANTHER" id="PTHR42776">
    <property type="entry name" value="SERINE PEPTIDASE S9 FAMILY MEMBER"/>
    <property type="match status" value="1"/>
</dbReference>
<dbReference type="PANTHER" id="PTHR42776:SF28">
    <property type="entry name" value="GLUTAMYL ENDOPEPTIDASE, CHLOROPLASTIC-RELATED"/>
    <property type="match status" value="1"/>
</dbReference>
<dbReference type="Proteomes" id="UP000235145">
    <property type="component" value="Unassembled WGS sequence"/>
</dbReference>
<keyword evidence="3" id="KW-1185">Reference proteome</keyword>
<dbReference type="InterPro" id="IPR001611">
    <property type="entry name" value="Leu-rich_rpt"/>
</dbReference>
<evidence type="ECO:0000313" key="3">
    <source>
        <dbReference type="Proteomes" id="UP000235145"/>
    </source>
</evidence>
<evidence type="ECO:0000313" key="2">
    <source>
        <dbReference type="EMBL" id="KAJ0214036.1"/>
    </source>
</evidence>
<dbReference type="InterPro" id="IPR032675">
    <property type="entry name" value="LRR_dom_sf"/>
</dbReference>
<evidence type="ECO:0000256" key="1">
    <source>
        <dbReference type="ARBA" id="ARBA00022801"/>
    </source>
</evidence>
<reference evidence="2 3" key="1">
    <citation type="journal article" date="2017" name="Nat. Commun.">
        <title>Genome assembly with in vitro proximity ligation data and whole-genome triplication in lettuce.</title>
        <authorList>
            <person name="Reyes-Chin-Wo S."/>
            <person name="Wang Z."/>
            <person name="Yang X."/>
            <person name="Kozik A."/>
            <person name="Arikit S."/>
            <person name="Song C."/>
            <person name="Xia L."/>
            <person name="Froenicke L."/>
            <person name="Lavelle D.O."/>
            <person name="Truco M.J."/>
            <person name="Xia R."/>
            <person name="Zhu S."/>
            <person name="Xu C."/>
            <person name="Xu H."/>
            <person name="Xu X."/>
            <person name="Cox K."/>
            <person name="Korf I."/>
            <person name="Meyers B.C."/>
            <person name="Michelmore R.W."/>
        </authorList>
    </citation>
    <scope>NUCLEOTIDE SEQUENCE [LARGE SCALE GENOMIC DNA]</scope>
    <source>
        <strain evidence="3">cv. Salinas</strain>
        <tissue evidence="2">Seedlings</tissue>
    </source>
</reference>
<dbReference type="Gene3D" id="3.80.10.10">
    <property type="entry name" value="Ribonuclease Inhibitor"/>
    <property type="match status" value="1"/>
</dbReference>
<dbReference type="Pfam" id="PF13516">
    <property type="entry name" value="LRR_6"/>
    <property type="match status" value="3"/>
</dbReference>
<proteinExistence type="predicted"/>
<organism evidence="2 3">
    <name type="scientific">Lactuca sativa</name>
    <name type="common">Garden lettuce</name>
    <dbReference type="NCBI Taxonomy" id="4236"/>
    <lineage>
        <taxon>Eukaryota</taxon>
        <taxon>Viridiplantae</taxon>
        <taxon>Streptophyta</taxon>
        <taxon>Embryophyta</taxon>
        <taxon>Tracheophyta</taxon>
        <taxon>Spermatophyta</taxon>
        <taxon>Magnoliopsida</taxon>
        <taxon>eudicotyledons</taxon>
        <taxon>Gunneridae</taxon>
        <taxon>Pentapetalae</taxon>
        <taxon>asterids</taxon>
        <taxon>campanulids</taxon>
        <taxon>Asterales</taxon>
        <taxon>Asteraceae</taxon>
        <taxon>Cichorioideae</taxon>
        <taxon>Cichorieae</taxon>
        <taxon>Lactucinae</taxon>
        <taxon>Lactuca</taxon>
    </lineage>
</organism>
<protein>
    <submittedName>
        <fullName evidence="2">Uncharacterized protein</fullName>
    </submittedName>
</protein>
<dbReference type="AlphaFoldDB" id="A0A9R1VWR9"/>
<dbReference type="FunFam" id="3.80.10.10:FF:000277">
    <property type="entry name" value="Leucine-rich repeat family protein"/>
    <property type="match status" value="1"/>
</dbReference>
<keyword evidence="1" id="KW-0378">Hydrolase</keyword>
<dbReference type="EMBL" id="NBSK02000004">
    <property type="protein sequence ID" value="KAJ0214036.1"/>
    <property type="molecule type" value="Genomic_DNA"/>
</dbReference>